<dbReference type="PANTHER" id="PTHR24126">
    <property type="entry name" value="ANKYRIN REPEAT, PH AND SEC7 DOMAIN CONTAINING PROTEIN SECG-RELATED"/>
    <property type="match status" value="1"/>
</dbReference>
<dbReference type="EnsemblProtists" id="EOD22888">
    <property type="protein sequence ID" value="EOD22888"/>
    <property type="gene ID" value="EMIHUDRAFT_95497"/>
</dbReference>
<sequence length="388" mass="41260">MVGGAASRQRVVAVVTCLDVKLKVTLGPQHLVKPLTEALLHPYLKAFARKRGTEWERLRIEAVCIGGEQTLTLAECEAPAAGLLLADTLDVEIVLDPESTTSVYAGVDAAIASTLASCGLDEDVAAKIKQRAKTSANFPVDAGAVLPEAIEDAIQAGKIKTVEKWLTSDDGHGDALRDDYQEWGPERMGGCLINGKRLDDEPGYYDKPPTIMGTYIPALNIAALHGNLRMAQLFLKHGAKVNRTDWSGGTGAQGSTALHYAAFACATPVAKMLIEAGANVNAPTEKGHATPLMEAAKVGYGDWPPRFTGDQLGELISTLLEAKADPTLINGAGQTAREIVVKSRADTVQMVRNHPFAAPGASNSVTTWTGFAKAIRLLEEAEKAWKAQ</sequence>
<evidence type="ECO:0000256" key="1">
    <source>
        <dbReference type="ARBA" id="ARBA00022737"/>
    </source>
</evidence>
<evidence type="ECO:0000313" key="5">
    <source>
        <dbReference type="Proteomes" id="UP000013827"/>
    </source>
</evidence>
<name>A0A0D3JHA3_EMIH1</name>
<dbReference type="PANTHER" id="PTHR24126:SF14">
    <property type="entry name" value="ANK_REP_REGION DOMAIN-CONTAINING PROTEIN"/>
    <property type="match status" value="1"/>
</dbReference>
<dbReference type="RefSeq" id="XP_005775317.1">
    <property type="nucleotide sequence ID" value="XM_005775260.1"/>
</dbReference>
<feature type="repeat" description="ANK" evidence="3">
    <location>
        <begin position="253"/>
        <end position="285"/>
    </location>
</feature>
<proteinExistence type="predicted"/>
<protein>
    <submittedName>
        <fullName evidence="4">Uncharacterized protein</fullName>
    </submittedName>
</protein>
<dbReference type="InterPro" id="IPR036770">
    <property type="entry name" value="Ankyrin_rpt-contain_sf"/>
</dbReference>
<dbReference type="Gene3D" id="1.25.40.20">
    <property type="entry name" value="Ankyrin repeat-containing domain"/>
    <property type="match status" value="1"/>
</dbReference>
<dbReference type="PROSITE" id="PS50088">
    <property type="entry name" value="ANK_REPEAT"/>
    <property type="match status" value="2"/>
</dbReference>
<dbReference type="HOGENOM" id="CLU_712568_0_0_1"/>
<dbReference type="Pfam" id="PF12796">
    <property type="entry name" value="Ank_2"/>
    <property type="match status" value="1"/>
</dbReference>
<keyword evidence="5" id="KW-1185">Reference proteome</keyword>
<accession>A0A0D3JHA3</accession>
<reference evidence="5" key="1">
    <citation type="journal article" date="2013" name="Nature">
        <title>Pan genome of the phytoplankton Emiliania underpins its global distribution.</title>
        <authorList>
            <person name="Read B.A."/>
            <person name="Kegel J."/>
            <person name="Klute M.J."/>
            <person name="Kuo A."/>
            <person name="Lefebvre S.C."/>
            <person name="Maumus F."/>
            <person name="Mayer C."/>
            <person name="Miller J."/>
            <person name="Monier A."/>
            <person name="Salamov A."/>
            <person name="Young J."/>
            <person name="Aguilar M."/>
            <person name="Claverie J.M."/>
            <person name="Frickenhaus S."/>
            <person name="Gonzalez K."/>
            <person name="Herman E.K."/>
            <person name="Lin Y.C."/>
            <person name="Napier J."/>
            <person name="Ogata H."/>
            <person name="Sarno A.F."/>
            <person name="Shmutz J."/>
            <person name="Schroeder D."/>
            <person name="de Vargas C."/>
            <person name="Verret F."/>
            <person name="von Dassow P."/>
            <person name="Valentin K."/>
            <person name="Van de Peer Y."/>
            <person name="Wheeler G."/>
            <person name="Dacks J.B."/>
            <person name="Delwiche C.F."/>
            <person name="Dyhrman S.T."/>
            <person name="Glockner G."/>
            <person name="John U."/>
            <person name="Richards T."/>
            <person name="Worden A.Z."/>
            <person name="Zhang X."/>
            <person name="Grigoriev I.V."/>
            <person name="Allen A.E."/>
            <person name="Bidle K."/>
            <person name="Borodovsky M."/>
            <person name="Bowler C."/>
            <person name="Brownlee C."/>
            <person name="Cock J.M."/>
            <person name="Elias M."/>
            <person name="Gladyshev V.N."/>
            <person name="Groth M."/>
            <person name="Guda C."/>
            <person name="Hadaegh A."/>
            <person name="Iglesias-Rodriguez M.D."/>
            <person name="Jenkins J."/>
            <person name="Jones B.M."/>
            <person name="Lawson T."/>
            <person name="Leese F."/>
            <person name="Lindquist E."/>
            <person name="Lobanov A."/>
            <person name="Lomsadze A."/>
            <person name="Malik S.B."/>
            <person name="Marsh M.E."/>
            <person name="Mackinder L."/>
            <person name="Mock T."/>
            <person name="Mueller-Roeber B."/>
            <person name="Pagarete A."/>
            <person name="Parker M."/>
            <person name="Probert I."/>
            <person name="Quesneville H."/>
            <person name="Raines C."/>
            <person name="Rensing S.A."/>
            <person name="Riano-Pachon D.M."/>
            <person name="Richier S."/>
            <person name="Rokitta S."/>
            <person name="Shiraiwa Y."/>
            <person name="Soanes D.M."/>
            <person name="van der Giezen M."/>
            <person name="Wahlund T.M."/>
            <person name="Williams B."/>
            <person name="Wilson W."/>
            <person name="Wolfe G."/>
            <person name="Wurch L.L."/>
        </authorList>
    </citation>
    <scope>NUCLEOTIDE SEQUENCE</scope>
</reference>
<reference evidence="4" key="2">
    <citation type="submission" date="2024-10" db="UniProtKB">
        <authorList>
            <consortium name="EnsemblProtists"/>
        </authorList>
    </citation>
    <scope>IDENTIFICATION</scope>
</reference>
<keyword evidence="2 3" id="KW-0040">ANK repeat</keyword>
<dbReference type="PROSITE" id="PS50297">
    <property type="entry name" value="ANK_REP_REGION"/>
    <property type="match status" value="1"/>
</dbReference>
<dbReference type="GeneID" id="17268435"/>
<dbReference type="PaxDb" id="2903-EOD22888"/>
<dbReference type="SMART" id="SM00248">
    <property type="entry name" value="ANK"/>
    <property type="match status" value="3"/>
</dbReference>
<dbReference type="KEGG" id="ehx:EMIHUDRAFT_95497"/>
<keyword evidence="1" id="KW-0677">Repeat</keyword>
<dbReference type="AlphaFoldDB" id="A0A0D3JHA3"/>
<dbReference type="SUPFAM" id="SSF48403">
    <property type="entry name" value="Ankyrin repeat"/>
    <property type="match status" value="1"/>
</dbReference>
<evidence type="ECO:0000256" key="2">
    <source>
        <dbReference type="ARBA" id="ARBA00023043"/>
    </source>
</evidence>
<dbReference type="InterPro" id="IPR002110">
    <property type="entry name" value="Ankyrin_rpt"/>
</dbReference>
<organism evidence="4 5">
    <name type="scientific">Emiliania huxleyi (strain CCMP1516)</name>
    <dbReference type="NCBI Taxonomy" id="280463"/>
    <lineage>
        <taxon>Eukaryota</taxon>
        <taxon>Haptista</taxon>
        <taxon>Haptophyta</taxon>
        <taxon>Prymnesiophyceae</taxon>
        <taxon>Isochrysidales</taxon>
        <taxon>Noelaerhabdaceae</taxon>
        <taxon>Emiliania</taxon>
    </lineage>
</organism>
<feature type="repeat" description="ANK" evidence="3">
    <location>
        <begin position="218"/>
        <end position="246"/>
    </location>
</feature>
<evidence type="ECO:0000313" key="4">
    <source>
        <dbReference type="EnsemblProtists" id="EOD22888"/>
    </source>
</evidence>
<dbReference type="Proteomes" id="UP000013827">
    <property type="component" value="Unassembled WGS sequence"/>
</dbReference>
<evidence type="ECO:0000256" key="3">
    <source>
        <dbReference type="PROSITE-ProRule" id="PRU00023"/>
    </source>
</evidence>